<dbReference type="Proteomes" id="UP000313231">
    <property type="component" value="Unassembled WGS sequence"/>
</dbReference>
<dbReference type="GO" id="GO:0042597">
    <property type="term" value="C:periplasmic space"/>
    <property type="evidence" value="ECO:0007669"/>
    <property type="project" value="UniProtKB-ARBA"/>
</dbReference>
<evidence type="ECO:0000259" key="3">
    <source>
        <dbReference type="Pfam" id="PF00496"/>
    </source>
</evidence>
<reference evidence="4 5" key="1">
    <citation type="journal article" date="2016" name="Int. J. Syst. Evol. Microbiol.">
        <title>Nocardioides albidus sp. nov., an actinobacterium isolated from garden soil.</title>
        <authorList>
            <person name="Singh H."/>
            <person name="Du J."/>
            <person name="Trinh H."/>
            <person name="Won K."/>
            <person name="Yang J.E."/>
            <person name="Yin C."/>
            <person name="Kook M."/>
            <person name="Yi T.H."/>
        </authorList>
    </citation>
    <scope>NUCLEOTIDE SEQUENCE [LARGE SCALE GENOMIC DNA]</scope>
    <source>
        <strain evidence="4 5">CCTCC AB 2015297</strain>
    </source>
</reference>
<keyword evidence="1 2" id="KW-0732">Signal</keyword>
<dbReference type="Gene3D" id="3.10.105.10">
    <property type="entry name" value="Dipeptide-binding Protein, Domain 3"/>
    <property type="match status" value="1"/>
</dbReference>
<dbReference type="SUPFAM" id="SSF53850">
    <property type="entry name" value="Periplasmic binding protein-like II"/>
    <property type="match status" value="1"/>
</dbReference>
<evidence type="ECO:0000313" key="5">
    <source>
        <dbReference type="Proteomes" id="UP000313231"/>
    </source>
</evidence>
<dbReference type="GO" id="GO:0015833">
    <property type="term" value="P:peptide transport"/>
    <property type="evidence" value="ECO:0007669"/>
    <property type="project" value="TreeGrafter"/>
</dbReference>
<evidence type="ECO:0000313" key="4">
    <source>
        <dbReference type="EMBL" id="TNM36361.1"/>
    </source>
</evidence>
<dbReference type="EMBL" id="VDMP01000027">
    <property type="protein sequence ID" value="TNM36361.1"/>
    <property type="molecule type" value="Genomic_DNA"/>
</dbReference>
<feature type="signal peptide" evidence="2">
    <location>
        <begin position="1"/>
        <end position="24"/>
    </location>
</feature>
<dbReference type="GO" id="GO:1904680">
    <property type="term" value="F:peptide transmembrane transporter activity"/>
    <property type="evidence" value="ECO:0007669"/>
    <property type="project" value="TreeGrafter"/>
</dbReference>
<dbReference type="AlphaFoldDB" id="A0A5C4VKS0"/>
<feature type="domain" description="Solute-binding protein family 5" evidence="3">
    <location>
        <begin position="77"/>
        <end position="426"/>
    </location>
</feature>
<sequence length="506" mass="54720">MKKSLRFGGAALIALLLTFLAACGGGSGGSGDGDRALRVAAAADVSSLDPIKGNAGTDHVMLYPIYDTLISYNEGLEPQPGLAESWEQSSPTELTLKLREGVKFHDGTALDAEAVKFNLEREMAEGSNIAAELVALDSVVVVDPTTVTLKLKHPDSSLLMALADRAGMMVSPTAAQKAGADLGTQPVGAGPWKFVAWKRGSQLKLERFEDYWDKDVERVAAIDFNIVPDPKTRATSLRSGQQDISLEIAPADAKGLESASGVTLSEHDRMWLNQVYLDRTSKELGDPRVRRALSVAIDREAVLKSGYFDRGAVARGALPDDYWAAPPESVEYPYDPDEARQLLREAGAEKLSFEMIANADSATVRVAEILKQQWAEVGVTVEILPREVVQATNDYFNDRKAPALLSAWTGRPDPEATYRLMFTAKGYFNTSHEAVPGIDEAIALTDQGTTQDERLPGLNAIADAVYKDTPFLPLAFASNLVGVRDDVKGFQDTLLGKPKFTGITFD</sequence>
<dbReference type="RefSeq" id="WP_139624547.1">
    <property type="nucleotide sequence ID" value="NZ_VDMP01000027.1"/>
</dbReference>
<dbReference type="Gene3D" id="3.90.76.10">
    <property type="entry name" value="Dipeptide-binding Protein, Domain 1"/>
    <property type="match status" value="1"/>
</dbReference>
<dbReference type="PANTHER" id="PTHR30290">
    <property type="entry name" value="PERIPLASMIC BINDING COMPONENT OF ABC TRANSPORTER"/>
    <property type="match status" value="1"/>
</dbReference>
<accession>A0A5C4VKS0</accession>
<dbReference type="GO" id="GO:0043190">
    <property type="term" value="C:ATP-binding cassette (ABC) transporter complex"/>
    <property type="evidence" value="ECO:0007669"/>
    <property type="project" value="InterPro"/>
</dbReference>
<protein>
    <submittedName>
        <fullName evidence="4">ABC transporter substrate-binding protein</fullName>
    </submittedName>
</protein>
<dbReference type="PROSITE" id="PS51257">
    <property type="entry name" value="PROKAR_LIPOPROTEIN"/>
    <property type="match status" value="1"/>
</dbReference>
<dbReference type="PANTHER" id="PTHR30290:SF38">
    <property type="entry name" value="D,D-DIPEPTIDE-BINDING PERIPLASMIC PROTEIN DDPA-RELATED"/>
    <property type="match status" value="1"/>
</dbReference>
<feature type="chain" id="PRO_5039377028" evidence="2">
    <location>
        <begin position="25"/>
        <end position="506"/>
    </location>
</feature>
<dbReference type="InterPro" id="IPR039424">
    <property type="entry name" value="SBP_5"/>
</dbReference>
<dbReference type="InterPro" id="IPR030678">
    <property type="entry name" value="Peptide/Ni-bd"/>
</dbReference>
<organism evidence="4 5">
    <name type="scientific">Nocardioides albidus</name>
    <dbReference type="NCBI Taxonomy" id="1517589"/>
    <lineage>
        <taxon>Bacteria</taxon>
        <taxon>Bacillati</taxon>
        <taxon>Actinomycetota</taxon>
        <taxon>Actinomycetes</taxon>
        <taxon>Propionibacteriales</taxon>
        <taxon>Nocardioidaceae</taxon>
        <taxon>Nocardioides</taxon>
    </lineage>
</organism>
<evidence type="ECO:0000256" key="1">
    <source>
        <dbReference type="ARBA" id="ARBA00022729"/>
    </source>
</evidence>
<dbReference type="OrthoDB" id="9764591at2"/>
<dbReference type="Pfam" id="PF00496">
    <property type="entry name" value="SBP_bac_5"/>
    <property type="match status" value="1"/>
</dbReference>
<dbReference type="Gene3D" id="3.40.190.10">
    <property type="entry name" value="Periplasmic binding protein-like II"/>
    <property type="match status" value="1"/>
</dbReference>
<dbReference type="InterPro" id="IPR000914">
    <property type="entry name" value="SBP_5_dom"/>
</dbReference>
<dbReference type="PIRSF" id="PIRSF002741">
    <property type="entry name" value="MppA"/>
    <property type="match status" value="1"/>
</dbReference>
<keyword evidence="5" id="KW-1185">Reference proteome</keyword>
<evidence type="ECO:0000256" key="2">
    <source>
        <dbReference type="SAM" id="SignalP"/>
    </source>
</evidence>
<gene>
    <name evidence="4" type="ORF">FHP29_19610</name>
</gene>
<name>A0A5C4VKS0_9ACTN</name>
<proteinExistence type="predicted"/>
<comment type="caution">
    <text evidence="4">The sequence shown here is derived from an EMBL/GenBank/DDBJ whole genome shotgun (WGS) entry which is preliminary data.</text>
</comment>